<feature type="transmembrane region" description="Helical" evidence="5">
    <location>
        <begin position="243"/>
        <end position="267"/>
    </location>
</feature>
<feature type="transmembrane region" description="Helical" evidence="5">
    <location>
        <begin position="163"/>
        <end position="181"/>
    </location>
</feature>
<feature type="domain" description="Major facilitator superfamily (MFS) profile" evidence="6">
    <location>
        <begin position="10"/>
        <end position="392"/>
    </location>
</feature>
<dbReference type="PROSITE" id="PS50850">
    <property type="entry name" value="MFS"/>
    <property type="match status" value="1"/>
</dbReference>
<feature type="transmembrane region" description="Helical" evidence="5">
    <location>
        <begin position="75"/>
        <end position="93"/>
    </location>
</feature>
<feature type="transmembrane region" description="Helical" evidence="5">
    <location>
        <begin position="302"/>
        <end position="326"/>
    </location>
</feature>
<evidence type="ECO:0000256" key="2">
    <source>
        <dbReference type="ARBA" id="ARBA00022692"/>
    </source>
</evidence>
<name>A0ABR2JFU3_9EUKA</name>
<dbReference type="InterPro" id="IPR003663">
    <property type="entry name" value="Sugar/inositol_transpt"/>
</dbReference>
<feature type="transmembrane region" description="Helical" evidence="5">
    <location>
        <begin position="205"/>
        <end position="223"/>
    </location>
</feature>
<dbReference type="PANTHER" id="PTHR48021:SF1">
    <property type="entry name" value="GH07001P-RELATED"/>
    <property type="match status" value="1"/>
</dbReference>
<proteinExistence type="predicted"/>
<organism evidence="7 8">
    <name type="scientific">Tritrichomonas musculus</name>
    <dbReference type="NCBI Taxonomy" id="1915356"/>
    <lineage>
        <taxon>Eukaryota</taxon>
        <taxon>Metamonada</taxon>
        <taxon>Parabasalia</taxon>
        <taxon>Tritrichomonadida</taxon>
        <taxon>Tritrichomonadidae</taxon>
        <taxon>Tritrichomonas</taxon>
    </lineage>
</organism>
<dbReference type="InterPro" id="IPR050549">
    <property type="entry name" value="MFS_Trehalose_Transporter"/>
</dbReference>
<evidence type="ECO:0000259" key="6">
    <source>
        <dbReference type="PROSITE" id="PS50850"/>
    </source>
</evidence>
<keyword evidence="2 5" id="KW-0812">Transmembrane</keyword>
<feature type="transmembrane region" description="Helical" evidence="5">
    <location>
        <begin position="48"/>
        <end position="68"/>
    </location>
</feature>
<dbReference type="EMBL" id="JAPFFF010000012">
    <property type="protein sequence ID" value="KAK8876263.1"/>
    <property type="molecule type" value="Genomic_DNA"/>
</dbReference>
<evidence type="ECO:0000256" key="3">
    <source>
        <dbReference type="ARBA" id="ARBA00022989"/>
    </source>
</evidence>
<dbReference type="PANTHER" id="PTHR48021">
    <property type="match status" value="1"/>
</dbReference>
<dbReference type="Pfam" id="PF00083">
    <property type="entry name" value="Sugar_tr"/>
    <property type="match status" value="1"/>
</dbReference>
<dbReference type="PRINTS" id="PR00171">
    <property type="entry name" value="SUGRTRNSPORT"/>
</dbReference>
<gene>
    <name evidence="7" type="ORF">M9Y10_006458</name>
</gene>
<dbReference type="InterPro" id="IPR036259">
    <property type="entry name" value="MFS_trans_sf"/>
</dbReference>
<feature type="transmembrane region" description="Helical" evidence="5">
    <location>
        <begin position="363"/>
        <end position="388"/>
    </location>
</feature>
<comment type="caution">
    <text evidence="7">The sequence shown here is derived from an EMBL/GenBank/DDBJ whole genome shotgun (WGS) entry which is preliminary data.</text>
</comment>
<keyword evidence="8" id="KW-1185">Reference proteome</keyword>
<dbReference type="InterPro" id="IPR005828">
    <property type="entry name" value="MFS_sugar_transport-like"/>
</dbReference>
<feature type="transmembrane region" description="Helical" evidence="5">
    <location>
        <begin position="338"/>
        <end position="357"/>
    </location>
</feature>
<dbReference type="Gene3D" id="1.20.1250.20">
    <property type="entry name" value="MFS general substrate transporter like domains"/>
    <property type="match status" value="2"/>
</dbReference>
<feature type="transmembrane region" description="Helical" evidence="5">
    <location>
        <begin position="7"/>
        <end position="28"/>
    </location>
</feature>
<evidence type="ECO:0000256" key="4">
    <source>
        <dbReference type="ARBA" id="ARBA00023136"/>
    </source>
</evidence>
<accession>A0ABR2JFU3</accession>
<feature type="transmembrane region" description="Helical" evidence="5">
    <location>
        <begin position="99"/>
        <end position="125"/>
    </location>
</feature>
<sequence>MDFFRKELIYVSILLLGSISWGLTMAYWSPCKISMTDSLEYSDIIGTLFNFLAPLACIFGGPFISIFIDKLGRNKSIFITSLFMFLSWVAMSYTKSNFYYLALITRFFLGFAVGSFSTIIPMYIIELSPNDVIGAYRALHQFGISIGILLCYIMGIWLKWRKITLLSSIPAGLLSILIWLVPESKIDSVQKSNENTVKESVFQQIYIKQILISAAFMFFQQFAGTNAFLANLNDIFSKSRIDIKSSAASVIVGLIGSASVLLISVIIGLCGRKLVWYISSLGQAVVLALCACNAKWNWSPIIPIICLILDNLLFSIGVAPIPWFVLPELFNESVRSSATSFITATNWLFGSVLFFLWDVMASAIGLSWSFSIFAVIMVFGFIFGIFVFSNQSGIEDTQADMDNANSSKLLDQVLI</sequence>
<dbReference type="InterPro" id="IPR020846">
    <property type="entry name" value="MFS_dom"/>
</dbReference>
<protein>
    <submittedName>
        <fullName evidence="7">Glucose import</fullName>
    </submittedName>
</protein>
<comment type="subcellular location">
    <subcellularLocation>
        <location evidence="1">Membrane</location>
        <topology evidence="1">Multi-pass membrane protein</topology>
    </subcellularLocation>
</comment>
<evidence type="ECO:0000313" key="8">
    <source>
        <dbReference type="Proteomes" id="UP001470230"/>
    </source>
</evidence>
<dbReference type="Proteomes" id="UP001470230">
    <property type="component" value="Unassembled WGS sequence"/>
</dbReference>
<evidence type="ECO:0000313" key="7">
    <source>
        <dbReference type="EMBL" id="KAK8876263.1"/>
    </source>
</evidence>
<keyword evidence="3 5" id="KW-1133">Transmembrane helix</keyword>
<feature type="transmembrane region" description="Helical" evidence="5">
    <location>
        <begin position="137"/>
        <end position="157"/>
    </location>
</feature>
<reference evidence="7 8" key="1">
    <citation type="submission" date="2024-04" db="EMBL/GenBank/DDBJ databases">
        <title>Tritrichomonas musculus Genome.</title>
        <authorList>
            <person name="Alves-Ferreira E."/>
            <person name="Grigg M."/>
            <person name="Lorenzi H."/>
            <person name="Galac M."/>
        </authorList>
    </citation>
    <scope>NUCLEOTIDE SEQUENCE [LARGE SCALE GENOMIC DNA]</scope>
    <source>
        <strain evidence="7 8">EAF2021</strain>
    </source>
</reference>
<dbReference type="SUPFAM" id="SSF103473">
    <property type="entry name" value="MFS general substrate transporter"/>
    <property type="match status" value="1"/>
</dbReference>
<keyword evidence="4 5" id="KW-0472">Membrane</keyword>
<evidence type="ECO:0000256" key="5">
    <source>
        <dbReference type="SAM" id="Phobius"/>
    </source>
</evidence>
<evidence type="ECO:0000256" key="1">
    <source>
        <dbReference type="ARBA" id="ARBA00004141"/>
    </source>
</evidence>